<dbReference type="STRING" id="561177.ANHYDRO_00931"/>
<evidence type="ECO:0000256" key="1">
    <source>
        <dbReference type="ARBA" id="ARBA00001946"/>
    </source>
</evidence>
<keyword evidence="4 7" id="KW-0378">Hydrolase</keyword>
<dbReference type="PANTHER" id="PTHR43758">
    <property type="entry name" value="7,8-DIHYDRO-8-OXOGUANINE TRIPHOSPHATASE"/>
    <property type="match status" value="1"/>
</dbReference>
<accession>B6W8K8</accession>
<sequence length="174" mass="20926">MKENKFKGSKETCFLFLWIGEIMKIRLMNMVKIYDEKNKKVLVLDKKKKFGWEGLTFPGGKVEENESFENSVIREAKEETNLDIKNPELIGIITWTFTNDEGEFQKDVGLLYQTKDFSGKLIEDNREGKLFWKDYEEFKKMEKMSESMPEILKIYDEKYREIYWDVDKNIKKFH</sequence>
<dbReference type="PANTHER" id="PTHR43758:SF2">
    <property type="entry name" value="OXIDIZED PURINE NUCLEOSIDE TRIPHOSPHATE HYDROLASE"/>
    <property type="match status" value="1"/>
</dbReference>
<organism evidence="7 8">
    <name type="scientific">Anaerococcus hydrogenalis DSM 7454</name>
    <dbReference type="NCBI Taxonomy" id="561177"/>
    <lineage>
        <taxon>Bacteria</taxon>
        <taxon>Bacillati</taxon>
        <taxon>Bacillota</taxon>
        <taxon>Tissierellia</taxon>
        <taxon>Tissierellales</taxon>
        <taxon>Peptoniphilaceae</taxon>
        <taxon>Anaerococcus</taxon>
    </lineage>
</organism>
<dbReference type="Gene3D" id="3.90.79.10">
    <property type="entry name" value="Nucleoside Triphosphate Pyrophosphohydrolase"/>
    <property type="match status" value="1"/>
</dbReference>
<dbReference type="Pfam" id="PF00293">
    <property type="entry name" value="NUDIX"/>
    <property type="match status" value="1"/>
</dbReference>
<keyword evidence="5" id="KW-0460">Magnesium</keyword>
<evidence type="ECO:0000259" key="6">
    <source>
        <dbReference type="PROSITE" id="PS51462"/>
    </source>
</evidence>
<evidence type="ECO:0000313" key="8">
    <source>
        <dbReference type="Proteomes" id="UP000005451"/>
    </source>
</evidence>
<dbReference type="GO" id="GO:0005737">
    <property type="term" value="C:cytoplasm"/>
    <property type="evidence" value="ECO:0007669"/>
    <property type="project" value="TreeGrafter"/>
</dbReference>
<protein>
    <submittedName>
        <fullName evidence="7">Hydrolase, NUDIX family</fullName>
    </submittedName>
</protein>
<dbReference type="SUPFAM" id="SSF55811">
    <property type="entry name" value="Nudix"/>
    <property type="match status" value="1"/>
</dbReference>
<proteinExistence type="inferred from homology"/>
<dbReference type="Proteomes" id="UP000005451">
    <property type="component" value="Unassembled WGS sequence"/>
</dbReference>
<dbReference type="eggNOG" id="COG1051">
    <property type="taxonomic scope" value="Bacteria"/>
</dbReference>
<dbReference type="EMBL" id="ABXA01000020">
    <property type="protein sequence ID" value="EEB36279.1"/>
    <property type="molecule type" value="Genomic_DNA"/>
</dbReference>
<name>B6W8K8_9FIRM</name>
<evidence type="ECO:0000256" key="3">
    <source>
        <dbReference type="ARBA" id="ARBA00022723"/>
    </source>
</evidence>
<dbReference type="InterPro" id="IPR015797">
    <property type="entry name" value="NUDIX_hydrolase-like_dom_sf"/>
</dbReference>
<evidence type="ECO:0000256" key="5">
    <source>
        <dbReference type="ARBA" id="ARBA00022842"/>
    </source>
</evidence>
<reference evidence="7 8" key="2">
    <citation type="submission" date="2008-10" db="EMBL/GenBank/DDBJ databases">
        <title>Draft genome sequence of Anaerococcus hydrogenalis (DSM 7454).</title>
        <authorList>
            <person name="Sudarsanam P."/>
            <person name="Ley R."/>
            <person name="Guruge J."/>
            <person name="Turnbaugh P.J."/>
            <person name="Mahowald M."/>
            <person name="Liep D."/>
            <person name="Gordon J."/>
        </authorList>
    </citation>
    <scope>NUCLEOTIDE SEQUENCE [LARGE SCALE GENOMIC DNA]</scope>
    <source>
        <strain evidence="7 8">DSM 7454</strain>
    </source>
</reference>
<evidence type="ECO:0000256" key="2">
    <source>
        <dbReference type="ARBA" id="ARBA00005582"/>
    </source>
</evidence>
<reference evidence="7 8" key="1">
    <citation type="submission" date="2008-09" db="EMBL/GenBank/DDBJ databases">
        <authorList>
            <person name="Fulton L."/>
            <person name="Clifton S."/>
            <person name="Fulton B."/>
            <person name="Xu J."/>
            <person name="Minx P."/>
            <person name="Pepin K.H."/>
            <person name="Johnson M."/>
            <person name="Thiruvilangam P."/>
            <person name="Bhonagiri V."/>
            <person name="Nash W.E."/>
            <person name="Mardis E.R."/>
            <person name="Wilson R.K."/>
        </authorList>
    </citation>
    <scope>NUCLEOTIDE SEQUENCE [LARGE SCALE GENOMIC DNA]</scope>
    <source>
        <strain evidence="7 8">DSM 7454</strain>
    </source>
</reference>
<dbReference type="GO" id="GO:0016818">
    <property type="term" value="F:hydrolase activity, acting on acid anhydrides, in phosphorus-containing anhydrides"/>
    <property type="evidence" value="ECO:0007669"/>
    <property type="project" value="TreeGrafter"/>
</dbReference>
<dbReference type="AlphaFoldDB" id="B6W8K8"/>
<feature type="domain" description="Nudix hydrolase" evidence="6">
    <location>
        <begin position="24"/>
        <end position="156"/>
    </location>
</feature>
<comment type="similarity">
    <text evidence="2">Belongs to the Nudix hydrolase family.</text>
</comment>
<evidence type="ECO:0000313" key="7">
    <source>
        <dbReference type="EMBL" id="EEB36279.1"/>
    </source>
</evidence>
<evidence type="ECO:0000256" key="4">
    <source>
        <dbReference type="ARBA" id="ARBA00022801"/>
    </source>
</evidence>
<dbReference type="PROSITE" id="PS51462">
    <property type="entry name" value="NUDIX"/>
    <property type="match status" value="1"/>
</dbReference>
<dbReference type="GO" id="GO:0046872">
    <property type="term" value="F:metal ion binding"/>
    <property type="evidence" value="ECO:0007669"/>
    <property type="project" value="UniProtKB-KW"/>
</dbReference>
<dbReference type="InterPro" id="IPR000086">
    <property type="entry name" value="NUDIX_hydrolase_dom"/>
</dbReference>
<comment type="cofactor">
    <cofactor evidence="1">
        <name>Mg(2+)</name>
        <dbReference type="ChEBI" id="CHEBI:18420"/>
    </cofactor>
</comment>
<keyword evidence="3" id="KW-0479">Metal-binding</keyword>
<comment type="caution">
    <text evidence="7">The sequence shown here is derived from an EMBL/GenBank/DDBJ whole genome shotgun (WGS) entry which is preliminary data.</text>
</comment>
<gene>
    <name evidence="7" type="ORF">ANHYDRO_00931</name>
</gene>